<dbReference type="InterPro" id="IPR013658">
    <property type="entry name" value="SGL"/>
</dbReference>
<dbReference type="PANTHER" id="PTHR10907:SF47">
    <property type="entry name" value="REGUCALCIN"/>
    <property type="match status" value="1"/>
</dbReference>
<dbReference type="InterPro" id="IPR011042">
    <property type="entry name" value="6-blade_b-propeller_TolB-like"/>
</dbReference>
<dbReference type="Proteomes" id="UP000544122">
    <property type="component" value="Unassembled WGS sequence"/>
</dbReference>
<dbReference type="SUPFAM" id="SSF63829">
    <property type="entry name" value="Calcium-dependent phosphotriesterase"/>
    <property type="match status" value="1"/>
</dbReference>
<feature type="binding site" evidence="3">
    <location>
        <position position="101"/>
    </location>
    <ligand>
        <name>substrate</name>
    </ligand>
</feature>
<feature type="binding site" evidence="3">
    <location>
        <position position="103"/>
    </location>
    <ligand>
        <name>substrate</name>
    </ligand>
</feature>
<evidence type="ECO:0000259" key="4">
    <source>
        <dbReference type="Pfam" id="PF08450"/>
    </source>
</evidence>
<feature type="domain" description="SMP-30/Gluconolactonase/LRE-like region" evidence="4">
    <location>
        <begin position="16"/>
        <end position="256"/>
    </location>
</feature>
<feature type="binding site" evidence="3">
    <location>
        <position position="148"/>
    </location>
    <ligand>
        <name>a divalent metal cation</name>
        <dbReference type="ChEBI" id="CHEBI:60240"/>
    </ligand>
</feature>
<dbReference type="GO" id="GO:0005509">
    <property type="term" value="F:calcium ion binding"/>
    <property type="evidence" value="ECO:0007669"/>
    <property type="project" value="TreeGrafter"/>
</dbReference>
<dbReference type="RefSeq" id="WP_171578662.1">
    <property type="nucleotide sequence ID" value="NZ_JAAVLX010000002.1"/>
</dbReference>
<organism evidence="5 6">
    <name type="scientific">Bradyrhizobium australiense</name>
    <dbReference type="NCBI Taxonomy" id="2721161"/>
    <lineage>
        <taxon>Bacteria</taxon>
        <taxon>Pseudomonadati</taxon>
        <taxon>Pseudomonadota</taxon>
        <taxon>Alphaproteobacteria</taxon>
        <taxon>Hyphomicrobiales</taxon>
        <taxon>Nitrobacteraceae</taxon>
        <taxon>Bradyrhizobium</taxon>
    </lineage>
</organism>
<comment type="cofactor">
    <cofactor evidence="3">
        <name>Zn(2+)</name>
        <dbReference type="ChEBI" id="CHEBI:29105"/>
    </cofactor>
    <text evidence="3">Binds 1 divalent metal cation per subunit.</text>
</comment>
<name>A0A7Y4GP22_9BRAD</name>
<dbReference type="GO" id="GO:0019853">
    <property type="term" value="P:L-ascorbic acid biosynthetic process"/>
    <property type="evidence" value="ECO:0007669"/>
    <property type="project" value="TreeGrafter"/>
</dbReference>
<feature type="active site" description="Proton donor/acceptor" evidence="2">
    <location>
        <position position="198"/>
    </location>
</feature>
<feature type="binding site" evidence="3">
    <location>
        <position position="198"/>
    </location>
    <ligand>
        <name>a divalent metal cation</name>
        <dbReference type="ChEBI" id="CHEBI:60240"/>
    </ligand>
</feature>
<evidence type="ECO:0000313" key="6">
    <source>
        <dbReference type="Proteomes" id="UP000544122"/>
    </source>
</evidence>
<dbReference type="InterPro" id="IPR005511">
    <property type="entry name" value="SMP-30"/>
</dbReference>
<keyword evidence="3" id="KW-0479">Metal-binding</keyword>
<evidence type="ECO:0000256" key="3">
    <source>
        <dbReference type="PIRSR" id="PIRSR605511-2"/>
    </source>
</evidence>
<evidence type="ECO:0000256" key="2">
    <source>
        <dbReference type="PIRSR" id="PIRSR605511-1"/>
    </source>
</evidence>
<dbReference type="Pfam" id="PF08450">
    <property type="entry name" value="SGL"/>
    <property type="match status" value="1"/>
</dbReference>
<proteinExistence type="inferred from homology"/>
<accession>A0A7Y4GP22</accession>
<keyword evidence="3" id="KW-0862">Zinc</keyword>
<reference evidence="5 6" key="1">
    <citation type="submission" date="2020-03" db="EMBL/GenBank/DDBJ databases">
        <title>Bradyrhizobium diversity isolated from nodules of Indigofera sp.</title>
        <authorList>
            <person name="Klepa M."/>
            <person name="Helene L."/>
            <person name="Hungria M."/>
        </authorList>
    </citation>
    <scope>NUCLEOTIDE SEQUENCE [LARGE SCALE GENOMIC DNA]</scope>
    <source>
        <strain evidence="5 6">WSM 1791</strain>
    </source>
</reference>
<dbReference type="PANTHER" id="PTHR10907">
    <property type="entry name" value="REGUCALCIN"/>
    <property type="match status" value="1"/>
</dbReference>
<dbReference type="EMBL" id="JAAVLX010000002">
    <property type="protein sequence ID" value="NOJ39279.1"/>
    <property type="molecule type" value="Genomic_DNA"/>
</dbReference>
<evidence type="ECO:0000313" key="5">
    <source>
        <dbReference type="EMBL" id="NOJ39279.1"/>
    </source>
</evidence>
<keyword evidence="6" id="KW-1185">Reference proteome</keyword>
<feature type="binding site" evidence="3">
    <location>
        <position position="18"/>
    </location>
    <ligand>
        <name>a divalent metal cation</name>
        <dbReference type="ChEBI" id="CHEBI:60240"/>
    </ligand>
</feature>
<dbReference type="GO" id="GO:0004341">
    <property type="term" value="F:gluconolactonase activity"/>
    <property type="evidence" value="ECO:0007669"/>
    <property type="project" value="TreeGrafter"/>
</dbReference>
<evidence type="ECO:0000256" key="1">
    <source>
        <dbReference type="ARBA" id="ARBA00008853"/>
    </source>
</evidence>
<dbReference type="AlphaFoldDB" id="A0A7Y4GP22"/>
<dbReference type="PRINTS" id="PR01790">
    <property type="entry name" value="SMP30FAMILY"/>
</dbReference>
<comment type="similarity">
    <text evidence="1">Belongs to the SMP-30/CGR1 family.</text>
</comment>
<protein>
    <submittedName>
        <fullName evidence="5">SMP-30/gluconolactonase/LRE family protein</fullName>
    </submittedName>
</protein>
<dbReference type="Gene3D" id="2.120.10.30">
    <property type="entry name" value="TolB, C-terminal domain"/>
    <property type="match status" value="1"/>
</dbReference>
<gene>
    <name evidence="5" type="ORF">HCN58_06625</name>
</gene>
<sequence>MEEVPTTVLCSERCHLGEGPTYDVATDTAWWFDILERRLFEARLDSGRITIHSLGVMGSALGRIDTHRQLLVADDGLYIRDTADGRMALYRSLEADNVATRSNDARVHPSGTFWIGTMGRQAERGLGAIYALHGGELSRLYGNVTIPNAICFSPDGTIGYFADTGENVLFRVDLDAATGLPQAEPTVLVTRRSGGGIDGAVVDADGLIWNARWGGGCIDVYSPQGEHLRSLRVPARQSSCPAFIGQDFSRLLATSAWQGMADDAKRADPDHGRTFVLEVAARGRPEPDVKLATD</sequence>
<comment type="caution">
    <text evidence="5">The sequence shown here is derived from an EMBL/GenBank/DDBJ whole genome shotgun (WGS) entry which is preliminary data.</text>
</comment>